<dbReference type="Proteomes" id="UP001519343">
    <property type="component" value="Unassembled WGS sequence"/>
</dbReference>
<comment type="caution">
    <text evidence="3">The sequence shown here is derived from an EMBL/GenBank/DDBJ whole genome shotgun (WGS) entry which is preliminary data.</text>
</comment>
<comment type="similarity">
    <text evidence="1">Belongs to the azoreductase type 2 family.</text>
</comment>
<proteinExistence type="inferred from homology"/>
<gene>
    <name evidence="3" type="ORF">J2Z37_000690</name>
</gene>
<reference evidence="3 4" key="1">
    <citation type="submission" date="2021-03" db="EMBL/GenBank/DDBJ databases">
        <title>Genomic Encyclopedia of Type Strains, Phase IV (KMG-IV): sequencing the most valuable type-strain genomes for metagenomic binning, comparative biology and taxonomic classification.</title>
        <authorList>
            <person name="Goeker M."/>
        </authorList>
    </citation>
    <scope>NUCLEOTIDE SEQUENCE [LARGE SCALE GENOMIC DNA]</scope>
    <source>
        <strain evidence="3 4">DSM 24738</strain>
    </source>
</reference>
<dbReference type="SUPFAM" id="SSF52218">
    <property type="entry name" value="Flavoproteins"/>
    <property type="match status" value="1"/>
</dbReference>
<dbReference type="InterPro" id="IPR005025">
    <property type="entry name" value="FMN_Rdtase-like_dom"/>
</dbReference>
<dbReference type="InterPro" id="IPR029039">
    <property type="entry name" value="Flavoprotein-like_sf"/>
</dbReference>
<dbReference type="Pfam" id="PF03358">
    <property type="entry name" value="FMN_red"/>
    <property type="match status" value="1"/>
</dbReference>
<name>A0ABS4GKB9_9BACL</name>
<feature type="domain" description="NADPH-dependent FMN reductase-like" evidence="2">
    <location>
        <begin position="5"/>
        <end position="147"/>
    </location>
</feature>
<dbReference type="PANTHER" id="PTHR30543">
    <property type="entry name" value="CHROMATE REDUCTASE"/>
    <property type="match status" value="1"/>
</dbReference>
<organism evidence="3 4">
    <name type="scientific">Ammoniphilus resinae</name>
    <dbReference type="NCBI Taxonomy" id="861532"/>
    <lineage>
        <taxon>Bacteria</taxon>
        <taxon>Bacillati</taxon>
        <taxon>Bacillota</taxon>
        <taxon>Bacilli</taxon>
        <taxon>Bacillales</taxon>
        <taxon>Paenibacillaceae</taxon>
        <taxon>Aneurinibacillus group</taxon>
        <taxon>Ammoniphilus</taxon>
    </lineage>
</organism>
<dbReference type="EMBL" id="JAGGKT010000001">
    <property type="protein sequence ID" value="MBP1930703.1"/>
    <property type="molecule type" value="Genomic_DNA"/>
</dbReference>
<accession>A0ABS4GKB9</accession>
<dbReference type="InterPro" id="IPR050712">
    <property type="entry name" value="NAD(P)H-dep_reductase"/>
</dbReference>
<keyword evidence="4" id="KW-1185">Reference proteome</keyword>
<dbReference type="Gene3D" id="3.40.50.360">
    <property type="match status" value="1"/>
</dbReference>
<protein>
    <submittedName>
        <fullName evidence="3">Chromate reductase</fullName>
    </submittedName>
</protein>
<dbReference type="RefSeq" id="WP_209808778.1">
    <property type="nucleotide sequence ID" value="NZ_JAGGKT010000001.1"/>
</dbReference>
<evidence type="ECO:0000256" key="1">
    <source>
        <dbReference type="ARBA" id="ARBA00009428"/>
    </source>
</evidence>
<dbReference type="PANTHER" id="PTHR30543:SF21">
    <property type="entry name" value="NAD(P)H-DEPENDENT FMN REDUCTASE LOT6"/>
    <property type="match status" value="1"/>
</dbReference>
<sequence>MSKIHIVGICGSLRKNSQNRGLLRAFEQELPDHVKFTLADLSEIPFFNQDQENPYPDAVLKLKELVNSADALIISTPEYNLSYPGFLKNALEWLSRRTLQAKLAGKPVALIGAAAISVNVSQSHLRDVMFALNMKVLGRPIVHVGNSRTKFDEEGNLTDLVTKDLLVQLKDALIDAVKG</sequence>
<evidence type="ECO:0000259" key="2">
    <source>
        <dbReference type="Pfam" id="PF03358"/>
    </source>
</evidence>
<evidence type="ECO:0000313" key="4">
    <source>
        <dbReference type="Proteomes" id="UP001519343"/>
    </source>
</evidence>
<evidence type="ECO:0000313" key="3">
    <source>
        <dbReference type="EMBL" id="MBP1930703.1"/>
    </source>
</evidence>